<protein>
    <submittedName>
        <fullName evidence="2">Uncharacterized protein</fullName>
    </submittedName>
</protein>
<evidence type="ECO:0000256" key="1">
    <source>
        <dbReference type="SAM" id="MobiDB-lite"/>
    </source>
</evidence>
<organism evidence="2 3">
    <name type="scientific">Pelosinus fermentans JBW45</name>
    <dbReference type="NCBI Taxonomy" id="1192197"/>
    <lineage>
        <taxon>Bacteria</taxon>
        <taxon>Bacillati</taxon>
        <taxon>Bacillota</taxon>
        <taxon>Negativicutes</taxon>
        <taxon>Selenomonadales</taxon>
        <taxon>Sporomusaceae</taxon>
        <taxon>Pelosinus</taxon>
    </lineage>
</organism>
<proteinExistence type="predicted"/>
<accession>I8TWJ9</accession>
<evidence type="ECO:0000313" key="3">
    <source>
        <dbReference type="Proteomes" id="UP000005361"/>
    </source>
</evidence>
<dbReference type="STRING" id="1192197.JBW_03533"/>
<dbReference type="HOGENOM" id="CLU_2495107_0_0_9"/>
<reference evidence="3" key="2">
    <citation type="submission" date="2015-02" db="EMBL/GenBank/DDBJ databases">
        <title>Complete Genome Sequence of Pelosinus fermentans JBW45.</title>
        <authorList>
            <person name="De Leon K.B."/>
            <person name="Utturkar S.M."/>
            <person name="Camilleri L.B."/>
            <person name="Arkin A.P."/>
            <person name="Fields M.W."/>
            <person name="Brown S.D."/>
            <person name="Wall J.D."/>
        </authorList>
    </citation>
    <scope>NUCLEOTIDE SEQUENCE [LARGE SCALE GENOMIC DNA]</scope>
    <source>
        <strain evidence="3">JBW45</strain>
    </source>
</reference>
<dbReference type="EMBL" id="CP010978">
    <property type="protein sequence ID" value="AJQ28872.1"/>
    <property type="molecule type" value="Genomic_DNA"/>
</dbReference>
<dbReference type="KEGG" id="pft:JBW_03533"/>
<feature type="region of interest" description="Disordered" evidence="1">
    <location>
        <begin position="1"/>
        <end position="26"/>
    </location>
</feature>
<gene>
    <name evidence="2" type="ORF">JBW_03533</name>
</gene>
<dbReference type="AlphaFoldDB" id="I8TWJ9"/>
<reference evidence="2 3" key="1">
    <citation type="journal article" date="2015" name="Genome Announc.">
        <title>Complete Genome Sequence of Pelosinus fermentans JBW45, a Member of a Remarkably Competitive Group of Negativicutes in the Firmicutes Phylum.</title>
        <authorList>
            <person name="De Leon K.B."/>
            <person name="Utturkar S.M."/>
            <person name="Camilleri L.B."/>
            <person name="Elias D.A."/>
            <person name="Arkin A.P."/>
            <person name="Fields M.W."/>
            <person name="Brown S.D."/>
            <person name="Wall J.D."/>
        </authorList>
    </citation>
    <scope>NUCLEOTIDE SEQUENCE [LARGE SCALE GENOMIC DNA]</scope>
    <source>
        <strain evidence="2 3">JBW45</strain>
    </source>
</reference>
<dbReference type="Proteomes" id="UP000005361">
    <property type="component" value="Chromosome"/>
</dbReference>
<sequence>MSNDPEPGELPVLQSPRCASAQQPTSDGEGDFVMAYSHIMRASSLYYFYQAGFFMRKYYAFFESASFSRGRFFSVGKQWTACKKME</sequence>
<name>I8TWJ9_9FIRM</name>
<evidence type="ECO:0000313" key="2">
    <source>
        <dbReference type="EMBL" id="AJQ28872.1"/>
    </source>
</evidence>